<dbReference type="AlphaFoldDB" id="A0A218XDN0"/>
<evidence type="ECO:0000256" key="3">
    <source>
        <dbReference type="ARBA" id="ARBA00022471"/>
    </source>
</evidence>
<reference evidence="8 10" key="3">
    <citation type="submission" date="2017-11" db="EMBL/GenBank/DDBJ databases">
        <title>De-novo sequencing of pomegranate (Punica granatum L.) genome.</title>
        <authorList>
            <person name="Akparov Z."/>
            <person name="Amiraslanov A."/>
            <person name="Hajiyeva S."/>
            <person name="Abbasov M."/>
            <person name="Kaur K."/>
            <person name="Hamwieh A."/>
            <person name="Solovyev V."/>
            <person name="Salamov A."/>
            <person name="Braich B."/>
            <person name="Kosarev P."/>
            <person name="Mahmoud A."/>
            <person name="Hajiyev E."/>
            <person name="Babayeva S."/>
            <person name="Izzatullayeva V."/>
            <person name="Mammadov A."/>
            <person name="Mammadov A."/>
            <person name="Sharifova S."/>
            <person name="Ojaghi J."/>
            <person name="Eynullazada K."/>
            <person name="Bayramov B."/>
            <person name="Abdulazimova A."/>
            <person name="Shahmuradov I."/>
        </authorList>
    </citation>
    <scope>NUCLEOTIDE SEQUENCE [LARGE SCALE GENOMIC DNA]</scope>
    <source>
        <strain evidence="8">AG2017</strain>
        <strain evidence="10">cv. AG2017</strain>
        <tissue evidence="8">Leaf</tissue>
    </source>
</reference>
<name>A0A218XDN0_PUNGR</name>
<comment type="similarity">
    <text evidence="2 6">Belongs to the plant self-incompatibility (S1) protein family.</text>
</comment>
<dbReference type="OrthoDB" id="1933876at2759"/>
<comment type="caution">
    <text evidence="7">The sequence shown here is derived from an EMBL/GenBank/DDBJ whole genome shotgun (WGS) entry which is preliminary data.</text>
</comment>
<keyword evidence="3 6" id="KW-0713">Self-incompatibility</keyword>
<comment type="subcellular location">
    <subcellularLocation>
        <location evidence="1 6">Secreted</location>
    </subcellularLocation>
</comment>
<keyword evidence="10" id="KW-1185">Reference proteome</keyword>
<dbReference type="Pfam" id="PF05938">
    <property type="entry name" value="Self-incomp_S1"/>
    <property type="match status" value="1"/>
</dbReference>
<evidence type="ECO:0000313" key="9">
    <source>
        <dbReference type="Proteomes" id="UP000197138"/>
    </source>
</evidence>
<dbReference type="EMBL" id="PGOL01000845">
    <property type="protein sequence ID" value="PKI64252.1"/>
    <property type="molecule type" value="Genomic_DNA"/>
</dbReference>
<dbReference type="InterPro" id="IPR010264">
    <property type="entry name" value="Self-incomp_S1"/>
</dbReference>
<dbReference type="GO" id="GO:0005576">
    <property type="term" value="C:extracellular region"/>
    <property type="evidence" value="ECO:0007669"/>
    <property type="project" value="UniProtKB-SubCell"/>
</dbReference>
<evidence type="ECO:0000256" key="6">
    <source>
        <dbReference type="RuleBase" id="RU367044"/>
    </source>
</evidence>
<sequence>MSSIARNSFIFLILMSLLVLWGATITTTATDTTDIGTKHKVLVDISNKLPDQTSFTIHCKSQDDDLGKHDVKAGQKYGFKFRVNWWGTTLFFCGASWQGNYVEFDIYRASRDDEKRCYFHCMWEVRGDAIVGYKEGYKEPDIFIHWKKQTSHILV</sequence>
<protein>
    <recommendedName>
        <fullName evidence="6">S-protein homolog</fullName>
    </recommendedName>
</protein>
<keyword evidence="4 6" id="KW-0964">Secreted</keyword>
<dbReference type="EMBL" id="MTKT01001941">
    <property type="protein sequence ID" value="OWM82908.1"/>
    <property type="molecule type" value="Genomic_DNA"/>
</dbReference>
<accession>A0A218XDN0</accession>
<feature type="signal peptide" evidence="6">
    <location>
        <begin position="1"/>
        <end position="29"/>
    </location>
</feature>
<dbReference type="Proteomes" id="UP000197138">
    <property type="component" value="Unassembled WGS sequence"/>
</dbReference>
<evidence type="ECO:0000256" key="5">
    <source>
        <dbReference type="ARBA" id="ARBA00022729"/>
    </source>
</evidence>
<evidence type="ECO:0000256" key="1">
    <source>
        <dbReference type="ARBA" id="ARBA00004613"/>
    </source>
</evidence>
<gene>
    <name evidence="7" type="ORF">CDL15_Pgr005308</name>
    <name evidence="8" type="ORF">CRG98_015362</name>
</gene>
<evidence type="ECO:0000313" key="8">
    <source>
        <dbReference type="EMBL" id="PKI64252.1"/>
    </source>
</evidence>
<evidence type="ECO:0000313" key="7">
    <source>
        <dbReference type="EMBL" id="OWM82908.1"/>
    </source>
</evidence>
<dbReference type="STRING" id="22663.A0A218XDN0"/>
<dbReference type="GO" id="GO:0060320">
    <property type="term" value="P:rejection of self pollen"/>
    <property type="evidence" value="ECO:0007669"/>
    <property type="project" value="UniProtKB-KW"/>
</dbReference>
<evidence type="ECO:0000256" key="2">
    <source>
        <dbReference type="ARBA" id="ARBA00005581"/>
    </source>
</evidence>
<keyword evidence="5 6" id="KW-0732">Signal</keyword>
<organism evidence="7 9">
    <name type="scientific">Punica granatum</name>
    <name type="common">Pomegranate</name>
    <dbReference type="NCBI Taxonomy" id="22663"/>
    <lineage>
        <taxon>Eukaryota</taxon>
        <taxon>Viridiplantae</taxon>
        <taxon>Streptophyta</taxon>
        <taxon>Embryophyta</taxon>
        <taxon>Tracheophyta</taxon>
        <taxon>Spermatophyta</taxon>
        <taxon>Magnoliopsida</taxon>
        <taxon>eudicotyledons</taxon>
        <taxon>Gunneridae</taxon>
        <taxon>Pentapetalae</taxon>
        <taxon>rosids</taxon>
        <taxon>malvids</taxon>
        <taxon>Myrtales</taxon>
        <taxon>Lythraceae</taxon>
        <taxon>Punica</taxon>
    </lineage>
</organism>
<dbReference type="GeneID" id="116188994"/>
<dbReference type="PANTHER" id="PTHR31232:SF43">
    <property type="entry name" value="S-PROTEIN HOMOLOG 29-RELATED"/>
    <property type="match status" value="1"/>
</dbReference>
<reference evidence="9" key="1">
    <citation type="journal article" date="2017" name="Plant J.">
        <title>The pomegranate (Punica granatum L.) genome and the genomics of punicalagin biosynthesis.</title>
        <authorList>
            <person name="Qin G."/>
            <person name="Xu C."/>
            <person name="Ming R."/>
            <person name="Tang H."/>
            <person name="Guyot R."/>
            <person name="Kramer E.M."/>
            <person name="Hu Y."/>
            <person name="Yi X."/>
            <person name="Qi Y."/>
            <person name="Xu X."/>
            <person name="Gao Z."/>
            <person name="Pan H."/>
            <person name="Jian J."/>
            <person name="Tian Y."/>
            <person name="Yue Z."/>
            <person name="Xu Y."/>
        </authorList>
    </citation>
    <scope>NUCLEOTIDE SEQUENCE [LARGE SCALE GENOMIC DNA]</scope>
    <source>
        <strain evidence="9">cv. Dabenzi</strain>
    </source>
</reference>
<feature type="chain" id="PRO_5014071937" description="S-protein homolog" evidence="6">
    <location>
        <begin position="30"/>
        <end position="155"/>
    </location>
</feature>
<evidence type="ECO:0000313" key="10">
    <source>
        <dbReference type="Proteomes" id="UP000233551"/>
    </source>
</evidence>
<dbReference type="PANTHER" id="PTHR31232">
    <property type="match status" value="1"/>
</dbReference>
<evidence type="ECO:0000256" key="4">
    <source>
        <dbReference type="ARBA" id="ARBA00022525"/>
    </source>
</evidence>
<dbReference type="Proteomes" id="UP000233551">
    <property type="component" value="Unassembled WGS sequence"/>
</dbReference>
<proteinExistence type="inferred from homology"/>
<reference evidence="7" key="2">
    <citation type="submission" date="2017-06" db="EMBL/GenBank/DDBJ databases">
        <title>The pomegranate genome and the genomics of punicalagin biosynthesis.</title>
        <authorList>
            <person name="Xu C."/>
        </authorList>
    </citation>
    <scope>NUCLEOTIDE SEQUENCE [LARGE SCALE GENOMIC DNA]</scope>
    <source>
        <tissue evidence="7">Fresh leaf</tissue>
    </source>
</reference>